<dbReference type="AlphaFoldDB" id="A0A645D5G0"/>
<comment type="caution">
    <text evidence="1">The sequence shown here is derived from an EMBL/GenBank/DDBJ whole genome shotgun (WGS) entry which is preliminary data.</text>
</comment>
<evidence type="ECO:0000313" key="1">
    <source>
        <dbReference type="EMBL" id="MPM84449.1"/>
    </source>
</evidence>
<sequence>MRKSPQPLTNFGQGYYISNQLGRRNLNPNQIAYLRGKRYETEKKIVSNESGANQYTKEVGSHLATQPKTSEVLGSEYGVHKSTIIRNANFAKVIDILPEEVKNDVLSGEEKISRTMTDAILDFDKPTQKKFIKEKNGITFLTIWRRNFEP</sequence>
<dbReference type="EMBL" id="VSSQ01032994">
    <property type="protein sequence ID" value="MPM84449.1"/>
    <property type="molecule type" value="Genomic_DNA"/>
</dbReference>
<protein>
    <submittedName>
        <fullName evidence="1">Uncharacterized protein</fullName>
    </submittedName>
</protein>
<proteinExistence type="predicted"/>
<accession>A0A645D5G0</accession>
<reference evidence="1" key="1">
    <citation type="submission" date="2019-08" db="EMBL/GenBank/DDBJ databases">
        <authorList>
            <person name="Kucharzyk K."/>
            <person name="Murdoch R.W."/>
            <person name="Higgins S."/>
            <person name="Loffler F."/>
        </authorList>
    </citation>
    <scope>NUCLEOTIDE SEQUENCE</scope>
</reference>
<name>A0A645D5G0_9ZZZZ</name>
<organism evidence="1">
    <name type="scientific">bioreactor metagenome</name>
    <dbReference type="NCBI Taxonomy" id="1076179"/>
    <lineage>
        <taxon>unclassified sequences</taxon>
        <taxon>metagenomes</taxon>
        <taxon>ecological metagenomes</taxon>
    </lineage>
</organism>
<gene>
    <name evidence="1" type="ORF">SDC9_131521</name>
</gene>